<evidence type="ECO:0000313" key="11">
    <source>
        <dbReference type="EMBL" id="KAG5564701.1"/>
    </source>
</evidence>
<feature type="transmembrane region" description="Helical" evidence="9">
    <location>
        <begin position="411"/>
        <end position="442"/>
    </location>
</feature>
<feature type="transmembrane region" description="Helical" evidence="9">
    <location>
        <begin position="615"/>
        <end position="639"/>
    </location>
</feature>
<keyword evidence="5" id="KW-0067">ATP-binding</keyword>
<feature type="transmembrane region" description="Helical" evidence="9">
    <location>
        <begin position="288"/>
        <end position="313"/>
    </location>
</feature>
<dbReference type="GO" id="GO:0016020">
    <property type="term" value="C:membrane"/>
    <property type="evidence" value="ECO:0007669"/>
    <property type="project" value="UniProtKB-SubCell"/>
</dbReference>
<protein>
    <recommendedName>
        <fullName evidence="10">ABC transmembrane type-1 domain-containing protein</fullName>
    </recommendedName>
</protein>
<keyword evidence="6 9" id="KW-1133">Transmembrane helix</keyword>
<dbReference type="Pfam" id="PF00005">
    <property type="entry name" value="ABC_tran"/>
    <property type="match status" value="1"/>
</dbReference>
<evidence type="ECO:0000256" key="5">
    <source>
        <dbReference type="ARBA" id="ARBA00022840"/>
    </source>
</evidence>
<evidence type="ECO:0000256" key="2">
    <source>
        <dbReference type="ARBA" id="ARBA00022448"/>
    </source>
</evidence>
<dbReference type="InterPro" id="IPR003439">
    <property type="entry name" value="ABC_transporter-like_ATP-bd"/>
</dbReference>
<comment type="subcellular location">
    <subcellularLocation>
        <location evidence="1">Membrane</location>
        <topology evidence="1">Multi-pass membrane protein</topology>
    </subcellularLocation>
</comment>
<dbReference type="InterPro" id="IPR036640">
    <property type="entry name" value="ABC1_TM_sf"/>
</dbReference>
<dbReference type="Gene3D" id="3.40.50.300">
    <property type="entry name" value="P-loop containing nucleotide triphosphate hydrolases"/>
    <property type="match status" value="1"/>
</dbReference>
<feature type="domain" description="ABC transmembrane type-1" evidence="10">
    <location>
        <begin position="290"/>
        <end position="496"/>
    </location>
</feature>
<feature type="region of interest" description="Disordered" evidence="8">
    <location>
        <begin position="1"/>
        <end position="40"/>
    </location>
</feature>
<gene>
    <name evidence="11" type="ORF">RHGRI_000780</name>
</gene>
<dbReference type="PROSITE" id="PS50929">
    <property type="entry name" value="ABC_TM1F"/>
    <property type="match status" value="2"/>
</dbReference>
<dbReference type="FunFam" id="1.20.1560.10:FF:000003">
    <property type="entry name" value="ABC transporter C family member 10"/>
    <property type="match status" value="1"/>
</dbReference>
<comment type="caution">
    <text evidence="11">The sequence shown here is derived from an EMBL/GenBank/DDBJ whole genome shotgun (WGS) entry which is preliminary data.</text>
</comment>
<keyword evidence="4" id="KW-0547">Nucleotide-binding</keyword>
<dbReference type="Proteomes" id="UP000823749">
    <property type="component" value="Chromosome 1"/>
</dbReference>
<dbReference type="GO" id="GO:0140359">
    <property type="term" value="F:ABC-type transporter activity"/>
    <property type="evidence" value="ECO:0007669"/>
    <property type="project" value="InterPro"/>
</dbReference>
<dbReference type="GO" id="GO:0005524">
    <property type="term" value="F:ATP binding"/>
    <property type="evidence" value="ECO:0007669"/>
    <property type="project" value="UniProtKB-KW"/>
</dbReference>
<name>A0AAV6LKS4_9ERIC</name>
<sequence>MLGKVDLVGSRSDGGFQQQKLSVRRGGGNGGGGGDDDDVEEVTSSSFWTFARTVTTCTRRHDPDVTAAGGGEGGVPLLLELLPGAVRDREFAGHEEGGRDGGVLGGDGVVMGFGGELGNGEDPVGGGNRLVSYGGDGVTPVVVARVVMETILKQDPCLTGLPMVLHIANFFSHSQCCIGFDLFWISAIPGVHMVISGYNCEPPKAMQFYCSSVHLGMKSMQKPILMHSTNLDKGKMKVLVDKDIPKLRQVDRVETCYFVLKEKLSKEKEKGTMNPSVLKTVFLWQLKAILVSGFFTLIKALTLATGLLFLRAFILVAKGKETFKYEGYALIAGLFLGNCFESLSERQWSFRTRLLGLQIRSLLAAAIYQKQLKLSNAAKTNHSPGQITNYVMVDAYRIGEFPYWIHQTWTIGLQIFLAFLILYYAMGTAAIAVVVVIVLTVLSNYPAAKLQHKYLAKLMLAQDRRLKAMAEALTNMKVLKLYAWETHFKNAVEKNRYAKKTRDAEGLNQAISINTTRISWDSSSLKPTLWKKKEKQEIRNPTMQLTQGLYFASAKELMRIEGRTKSSVASHLAESVAGAVTIGAFGQEGLFFSKNLQLIDANASSFFHKFSAVEWLFQCLEIFCAIVLSCSVLGITFLSNDASKSGFIGMALSYGLSLNTFLVLSVQSQCTMSNSIIAIERLEQYMHIPSEAPEIIEGNRPALNWPEFGKVEIRDLKVRYSNSPLVLQGISCVFEGGDKIGIVGRTGSGKITLINALFRLVEPTEGSSIVDGINKSILGLHDLRSYNLDLSMEHTDQEIWAVLEKCQLQEAVQEKDEVLDALVVQDGSDWSMGQRQLFYLGRVLLKRRKILAST</sequence>
<proteinExistence type="predicted"/>
<evidence type="ECO:0000256" key="6">
    <source>
        <dbReference type="ARBA" id="ARBA00022989"/>
    </source>
</evidence>
<evidence type="ECO:0000256" key="7">
    <source>
        <dbReference type="ARBA" id="ARBA00023136"/>
    </source>
</evidence>
<reference evidence="11" key="1">
    <citation type="submission" date="2020-08" db="EMBL/GenBank/DDBJ databases">
        <title>Plant Genome Project.</title>
        <authorList>
            <person name="Zhang R.-G."/>
        </authorList>
    </citation>
    <scope>NUCLEOTIDE SEQUENCE</scope>
    <source>
        <strain evidence="11">WSP0</strain>
        <tissue evidence="11">Leaf</tissue>
    </source>
</reference>
<dbReference type="Gene3D" id="1.20.1560.10">
    <property type="entry name" value="ABC transporter type 1, transmembrane domain"/>
    <property type="match status" value="2"/>
</dbReference>
<evidence type="ECO:0000256" key="4">
    <source>
        <dbReference type="ARBA" id="ARBA00022741"/>
    </source>
</evidence>
<evidence type="ECO:0000256" key="8">
    <source>
        <dbReference type="SAM" id="MobiDB-lite"/>
    </source>
</evidence>
<evidence type="ECO:0000259" key="10">
    <source>
        <dbReference type="PROSITE" id="PS50929"/>
    </source>
</evidence>
<keyword evidence="7 9" id="KW-0472">Membrane</keyword>
<evidence type="ECO:0000256" key="3">
    <source>
        <dbReference type="ARBA" id="ARBA00022692"/>
    </source>
</evidence>
<dbReference type="AlphaFoldDB" id="A0AAV6LKS4"/>
<dbReference type="InterPro" id="IPR050173">
    <property type="entry name" value="ABC_transporter_C-like"/>
</dbReference>
<keyword evidence="2" id="KW-0813">Transport</keyword>
<evidence type="ECO:0000256" key="1">
    <source>
        <dbReference type="ARBA" id="ARBA00004141"/>
    </source>
</evidence>
<evidence type="ECO:0000256" key="9">
    <source>
        <dbReference type="SAM" id="Phobius"/>
    </source>
</evidence>
<dbReference type="EMBL" id="JACTNZ010000001">
    <property type="protein sequence ID" value="KAG5564701.1"/>
    <property type="molecule type" value="Genomic_DNA"/>
</dbReference>
<feature type="transmembrane region" description="Helical" evidence="9">
    <location>
        <begin position="645"/>
        <end position="666"/>
    </location>
</feature>
<dbReference type="InterPro" id="IPR027417">
    <property type="entry name" value="P-loop_NTPase"/>
</dbReference>
<keyword evidence="3 9" id="KW-0812">Transmembrane</keyword>
<dbReference type="PANTHER" id="PTHR24223:SF263">
    <property type="entry name" value="ABC-TYPE XENOBIOTIC TRANSPORTER"/>
    <property type="match status" value="1"/>
</dbReference>
<dbReference type="PANTHER" id="PTHR24223">
    <property type="entry name" value="ATP-BINDING CASSETTE SUB-FAMILY C"/>
    <property type="match status" value="1"/>
</dbReference>
<feature type="domain" description="ABC transmembrane type-1" evidence="10">
    <location>
        <begin position="545"/>
        <end position="674"/>
    </location>
</feature>
<dbReference type="Pfam" id="PF00664">
    <property type="entry name" value="ABC_membrane"/>
    <property type="match status" value="1"/>
</dbReference>
<dbReference type="InterPro" id="IPR011527">
    <property type="entry name" value="ABC1_TM_dom"/>
</dbReference>
<dbReference type="SUPFAM" id="SSF90123">
    <property type="entry name" value="ABC transporter transmembrane region"/>
    <property type="match status" value="2"/>
</dbReference>
<organism evidence="11 12">
    <name type="scientific">Rhododendron griersonianum</name>
    <dbReference type="NCBI Taxonomy" id="479676"/>
    <lineage>
        <taxon>Eukaryota</taxon>
        <taxon>Viridiplantae</taxon>
        <taxon>Streptophyta</taxon>
        <taxon>Embryophyta</taxon>
        <taxon>Tracheophyta</taxon>
        <taxon>Spermatophyta</taxon>
        <taxon>Magnoliopsida</taxon>
        <taxon>eudicotyledons</taxon>
        <taxon>Gunneridae</taxon>
        <taxon>Pentapetalae</taxon>
        <taxon>asterids</taxon>
        <taxon>Ericales</taxon>
        <taxon>Ericaceae</taxon>
        <taxon>Ericoideae</taxon>
        <taxon>Rhodoreae</taxon>
        <taxon>Rhododendron</taxon>
    </lineage>
</organism>
<dbReference type="SUPFAM" id="SSF52540">
    <property type="entry name" value="P-loop containing nucleoside triphosphate hydrolases"/>
    <property type="match status" value="1"/>
</dbReference>
<dbReference type="GO" id="GO:0016887">
    <property type="term" value="F:ATP hydrolysis activity"/>
    <property type="evidence" value="ECO:0007669"/>
    <property type="project" value="InterPro"/>
</dbReference>
<keyword evidence="12" id="KW-1185">Reference proteome</keyword>
<dbReference type="CDD" id="cd18579">
    <property type="entry name" value="ABC_6TM_ABCC_D1"/>
    <property type="match status" value="1"/>
</dbReference>
<dbReference type="InterPro" id="IPR044746">
    <property type="entry name" value="ABCC_6TM_D1"/>
</dbReference>
<accession>A0AAV6LKS4</accession>
<evidence type="ECO:0000313" key="12">
    <source>
        <dbReference type="Proteomes" id="UP000823749"/>
    </source>
</evidence>